<dbReference type="GO" id="GO:0005886">
    <property type="term" value="C:plasma membrane"/>
    <property type="evidence" value="ECO:0007669"/>
    <property type="project" value="UniProtKB-SubCell"/>
</dbReference>
<evidence type="ECO:0000256" key="5">
    <source>
        <dbReference type="SAM" id="Phobius"/>
    </source>
</evidence>
<proteinExistence type="predicted"/>
<dbReference type="Gene3D" id="1.20.1250.20">
    <property type="entry name" value="MFS general substrate transporter like domains"/>
    <property type="match status" value="1"/>
</dbReference>
<dbReference type="AlphaFoldDB" id="A0A6J4QPU2"/>
<dbReference type="PANTHER" id="PTHR42910">
    <property type="entry name" value="TRANSPORTER SCO4007-RELATED"/>
    <property type="match status" value="1"/>
</dbReference>
<evidence type="ECO:0000313" key="7">
    <source>
        <dbReference type="EMBL" id="CAA9448364.1"/>
    </source>
</evidence>
<feature type="transmembrane region" description="Helical" evidence="5">
    <location>
        <begin position="366"/>
        <end position="386"/>
    </location>
</feature>
<evidence type="ECO:0000256" key="1">
    <source>
        <dbReference type="ARBA" id="ARBA00004651"/>
    </source>
</evidence>
<evidence type="ECO:0000256" key="4">
    <source>
        <dbReference type="ARBA" id="ARBA00023136"/>
    </source>
</evidence>
<organism evidence="7">
    <name type="scientific">uncultured Pseudonocardia sp</name>
    <dbReference type="NCBI Taxonomy" id="211455"/>
    <lineage>
        <taxon>Bacteria</taxon>
        <taxon>Bacillati</taxon>
        <taxon>Actinomycetota</taxon>
        <taxon>Actinomycetes</taxon>
        <taxon>Pseudonocardiales</taxon>
        <taxon>Pseudonocardiaceae</taxon>
        <taxon>Pseudonocardia</taxon>
        <taxon>environmental samples</taxon>
    </lineage>
</organism>
<dbReference type="InterPro" id="IPR011701">
    <property type="entry name" value="MFS"/>
</dbReference>
<dbReference type="PANTHER" id="PTHR42910:SF1">
    <property type="entry name" value="MAJOR FACILITATOR SUPERFAMILY (MFS) PROFILE DOMAIN-CONTAINING PROTEIN"/>
    <property type="match status" value="1"/>
</dbReference>
<dbReference type="SUPFAM" id="SSF103473">
    <property type="entry name" value="MFS general substrate transporter"/>
    <property type="match status" value="1"/>
</dbReference>
<dbReference type="PROSITE" id="PS50850">
    <property type="entry name" value="MFS"/>
    <property type="match status" value="1"/>
</dbReference>
<feature type="transmembrane region" description="Helical" evidence="5">
    <location>
        <begin position="103"/>
        <end position="124"/>
    </location>
</feature>
<feature type="domain" description="Major facilitator superfamily (MFS) profile" evidence="6">
    <location>
        <begin position="13"/>
        <end position="407"/>
    </location>
</feature>
<comment type="subcellular location">
    <subcellularLocation>
        <location evidence="1">Cell membrane</location>
        <topology evidence="1">Multi-pass membrane protein</topology>
    </subcellularLocation>
</comment>
<dbReference type="GO" id="GO:0022857">
    <property type="term" value="F:transmembrane transporter activity"/>
    <property type="evidence" value="ECO:0007669"/>
    <property type="project" value="InterPro"/>
</dbReference>
<evidence type="ECO:0000259" key="6">
    <source>
        <dbReference type="PROSITE" id="PS50850"/>
    </source>
</evidence>
<evidence type="ECO:0000256" key="3">
    <source>
        <dbReference type="ARBA" id="ARBA00022989"/>
    </source>
</evidence>
<keyword evidence="4 5" id="KW-0472">Membrane</keyword>
<feature type="transmembrane region" description="Helical" evidence="5">
    <location>
        <begin position="343"/>
        <end position="360"/>
    </location>
</feature>
<feature type="transmembrane region" description="Helical" evidence="5">
    <location>
        <begin position="249"/>
        <end position="268"/>
    </location>
</feature>
<name>A0A6J4QPU2_9PSEU</name>
<dbReference type="EMBL" id="CADCUS010000623">
    <property type="protein sequence ID" value="CAA9448364.1"/>
    <property type="molecule type" value="Genomic_DNA"/>
</dbReference>
<feature type="transmembrane region" description="Helical" evidence="5">
    <location>
        <begin position="51"/>
        <end position="70"/>
    </location>
</feature>
<accession>A0A6J4QPU2</accession>
<protein>
    <submittedName>
        <fullName evidence="7">Uncharacterized MFS-type transporter</fullName>
    </submittedName>
</protein>
<gene>
    <name evidence="7" type="ORF">AVDCRST_MAG66-4645</name>
</gene>
<feature type="transmembrane region" description="Helical" evidence="5">
    <location>
        <begin position="219"/>
        <end position="243"/>
    </location>
</feature>
<reference evidence="7" key="1">
    <citation type="submission" date="2020-02" db="EMBL/GenBank/DDBJ databases">
        <authorList>
            <person name="Meier V. D."/>
        </authorList>
    </citation>
    <scope>NUCLEOTIDE SEQUENCE</scope>
    <source>
        <strain evidence="7">AVDCRST_MAG66</strain>
    </source>
</reference>
<feature type="transmembrane region" description="Helical" evidence="5">
    <location>
        <begin position="164"/>
        <end position="183"/>
    </location>
</feature>
<evidence type="ECO:0000256" key="2">
    <source>
        <dbReference type="ARBA" id="ARBA00022692"/>
    </source>
</evidence>
<feature type="transmembrane region" description="Helical" evidence="5">
    <location>
        <begin position="136"/>
        <end position="158"/>
    </location>
</feature>
<dbReference type="InterPro" id="IPR020846">
    <property type="entry name" value="MFS_dom"/>
</dbReference>
<keyword evidence="3 5" id="KW-1133">Transmembrane helix</keyword>
<feature type="transmembrane region" description="Helical" evidence="5">
    <location>
        <begin position="12"/>
        <end position="31"/>
    </location>
</feature>
<keyword evidence="2 5" id="KW-0812">Transmembrane</keyword>
<sequence>MPTAKEPGAPRSFVLLLSVTCAVTVANLYYLQPLLGTIAADLRTDESSVGVVSGALQLGYAAGLLLIVPLGDIVTRRRLVPGLLAVDAVALAAMALAPSLAVLAVAAVTVGVSSVAVQILVPYAATVATESQRNRVLSALLSAMLLGVLLSRVVAGLVAEVFGWRGIFAVGAGAMVVATVTMWRTLDRSAGEVSIGYAEQMRAIVELVRCEPVLRRRSLVGAGVYGAFNVLWTTIAFLLAFPPFGFTEAGIGVFALVGVAGVAGAYFTGRLIPARHNQRTTGICLGALVLSFVVLVAGPGALAVVILGVLVLDAAVQAVHLLNQNTIYALRAGARARITTVYMTSYFVGGAAGSALGAVAYTAGGWPMACATGGAFAAVALAAWAWDTSRSSPPRAVPAPPTPGARK</sequence>
<dbReference type="Pfam" id="PF07690">
    <property type="entry name" value="MFS_1"/>
    <property type="match status" value="1"/>
</dbReference>
<feature type="transmembrane region" description="Helical" evidence="5">
    <location>
        <begin position="79"/>
        <end position="97"/>
    </location>
</feature>
<feature type="transmembrane region" description="Helical" evidence="5">
    <location>
        <begin position="280"/>
        <end position="297"/>
    </location>
</feature>
<dbReference type="CDD" id="cd17324">
    <property type="entry name" value="MFS_NepI_like"/>
    <property type="match status" value="1"/>
</dbReference>
<dbReference type="InterPro" id="IPR036259">
    <property type="entry name" value="MFS_trans_sf"/>
</dbReference>